<dbReference type="Pfam" id="PF00583">
    <property type="entry name" value="Acetyltransf_1"/>
    <property type="match status" value="1"/>
</dbReference>
<dbReference type="CDD" id="cd04301">
    <property type="entry name" value="NAT_SF"/>
    <property type="match status" value="1"/>
</dbReference>
<comment type="caution">
    <text evidence="2">The sequence shown here is derived from an EMBL/GenBank/DDBJ whole genome shotgun (WGS) entry which is preliminary data.</text>
</comment>
<protein>
    <submittedName>
        <fullName evidence="2">Acyl-CoA N-acyltransferase</fullName>
    </submittedName>
</protein>
<keyword evidence="3" id="KW-1185">Reference proteome</keyword>
<sequence length="171" mass="19468">MVLAPSKPNSEPKAVYLKDLASFSPKERPTFIHRVSKIERKVFPSSEAFDFNSELKKKNCNLTLALKDTDTGDGPQLVGYLVSVRMKRLALLHKICVVDQERGWGIGKCLIHSLRLQLEKGGCRSIQLWVDEDRKPARALYKSYGFQEIDRCIDYYGPGRTGLKMEFTIES</sequence>
<dbReference type="InterPro" id="IPR016181">
    <property type="entry name" value="Acyl_CoA_acyltransferase"/>
</dbReference>
<dbReference type="PANTHER" id="PTHR47542">
    <property type="entry name" value="ACYL-COA N-ACYLTRANSFERASES (NAT) SUPERFAMILY PROTEIN"/>
    <property type="match status" value="1"/>
</dbReference>
<dbReference type="PANTHER" id="PTHR47542:SF2">
    <property type="entry name" value="ACYL-COA N-ACYLTRANSFERASES (NAT) SUPERFAMILY PROTEIN"/>
    <property type="match status" value="1"/>
</dbReference>
<dbReference type="PROSITE" id="PS51186">
    <property type="entry name" value="GNAT"/>
    <property type="match status" value="1"/>
</dbReference>
<evidence type="ECO:0000313" key="3">
    <source>
        <dbReference type="Proteomes" id="UP000193144"/>
    </source>
</evidence>
<organism evidence="2 3">
    <name type="scientific">Clohesyomyces aquaticus</name>
    <dbReference type="NCBI Taxonomy" id="1231657"/>
    <lineage>
        <taxon>Eukaryota</taxon>
        <taxon>Fungi</taxon>
        <taxon>Dikarya</taxon>
        <taxon>Ascomycota</taxon>
        <taxon>Pezizomycotina</taxon>
        <taxon>Dothideomycetes</taxon>
        <taxon>Pleosporomycetidae</taxon>
        <taxon>Pleosporales</taxon>
        <taxon>Lindgomycetaceae</taxon>
        <taxon>Clohesyomyces</taxon>
    </lineage>
</organism>
<gene>
    <name evidence="2" type="ORF">BCR34DRAFT_373866</name>
</gene>
<feature type="domain" description="N-acetyltransferase" evidence="1">
    <location>
        <begin position="18"/>
        <end position="170"/>
    </location>
</feature>
<keyword evidence="2" id="KW-0012">Acyltransferase</keyword>
<evidence type="ECO:0000259" key="1">
    <source>
        <dbReference type="PROSITE" id="PS51186"/>
    </source>
</evidence>
<dbReference type="STRING" id="1231657.A0A1Y1ZGM4"/>
<dbReference type="Gene3D" id="3.40.630.30">
    <property type="match status" value="1"/>
</dbReference>
<reference evidence="2 3" key="1">
    <citation type="submission" date="2016-07" db="EMBL/GenBank/DDBJ databases">
        <title>Pervasive Adenine N6-methylation of Active Genes in Fungi.</title>
        <authorList>
            <consortium name="DOE Joint Genome Institute"/>
            <person name="Mondo S.J."/>
            <person name="Dannebaum R.O."/>
            <person name="Kuo R.C."/>
            <person name="Labutti K."/>
            <person name="Haridas S."/>
            <person name="Kuo A."/>
            <person name="Salamov A."/>
            <person name="Ahrendt S.R."/>
            <person name="Lipzen A."/>
            <person name="Sullivan W."/>
            <person name="Andreopoulos W.B."/>
            <person name="Clum A."/>
            <person name="Lindquist E."/>
            <person name="Daum C."/>
            <person name="Ramamoorthy G.K."/>
            <person name="Gryganskyi A."/>
            <person name="Culley D."/>
            <person name="Magnuson J.K."/>
            <person name="James T.Y."/>
            <person name="O'Malley M.A."/>
            <person name="Stajich J.E."/>
            <person name="Spatafora J.W."/>
            <person name="Visel A."/>
            <person name="Grigoriev I.V."/>
        </authorList>
    </citation>
    <scope>NUCLEOTIDE SEQUENCE [LARGE SCALE GENOMIC DNA]</scope>
    <source>
        <strain evidence="2 3">CBS 115471</strain>
    </source>
</reference>
<name>A0A1Y1ZGM4_9PLEO</name>
<evidence type="ECO:0000313" key="2">
    <source>
        <dbReference type="EMBL" id="ORY09402.1"/>
    </source>
</evidence>
<dbReference type="SUPFAM" id="SSF55729">
    <property type="entry name" value="Acyl-CoA N-acyltransferases (Nat)"/>
    <property type="match status" value="1"/>
</dbReference>
<dbReference type="EMBL" id="MCFA01000087">
    <property type="protein sequence ID" value="ORY09402.1"/>
    <property type="molecule type" value="Genomic_DNA"/>
</dbReference>
<dbReference type="Proteomes" id="UP000193144">
    <property type="component" value="Unassembled WGS sequence"/>
</dbReference>
<dbReference type="AlphaFoldDB" id="A0A1Y1ZGM4"/>
<keyword evidence="2" id="KW-0808">Transferase</keyword>
<dbReference type="OrthoDB" id="41532at2759"/>
<dbReference type="InterPro" id="IPR000182">
    <property type="entry name" value="GNAT_dom"/>
</dbReference>
<accession>A0A1Y1ZGM4</accession>
<proteinExistence type="predicted"/>
<dbReference type="GO" id="GO:0016747">
    <property type="term" value="F:acyltransferase activity, transferring groups other than amino-acyl groups"/>
    <property type="evidence" value="ECO:0007669"/>
    <property type="project" value="InterPro"/>
</dbReference>